<proteinExistence type="predicted"/>
<evidence type="ECO:0000313" key="3">
    <source>
        <dbReference type="Proteomes" id="UP001595530"/>
    </source>
</evidence>
<sequence length="128" mass="14420">MNLNQVTLPSTDVARSIAFYRRLGLELIVASAPRYARFACPDGGATLSVHHVDQAPPDSPTVIYFECEQLDEKVAQLKQDGIAFESDPVDQDWLWREATLLDPDRNRICLYHAGQNRLDPPWRVTALA</sequence>
<name>A0ABV7F0J6_9BURK</name>
<accession>A0ABV7F0J6</accession>
<dbReference type="InterPro" id="IPR004360">
    <property type="entry name" value="Glyas_Fos-R_dOase_dom"/>
</dbReference>
<evidence type="ECO:0000259" key="1">
    <source>
        <dbReference type="PROSITE" id="PS51819"/>
    </source>
</evidence>
<dbReference type="EMBL" id="JBHRTP010000018">
    <property type="protein sequence ID" value="MFC3107751.1"/>
    <property type="molecule type" value="Genomic_DNA"/>
</dbReference>
<dbReference type="Pfam" id="PF00903">
    <property type="entry name" value="Glyoxalase"/>
    <property type="match status" value="1"/>
</dbReference>
<keyword evidence="3" id="KW-1185">Reference proteome</keyword>
<evidence type="ECO:0000313" key="2">
    <source>
        <dbReference type="EMBL" id="MFC3107751.1"/>
    </source>
</evidence>
<dbReference type="InterPro" id="IPR037523">
    <property type="entry name" value="VOC_core"/>
</dbReference>
<protein>
    <submittedName>
        <fullName evidence="2">VOC family protein</fullName>
    </submittedName>
</protein>
<gene>
    <name evidence="2" type="ORF">ACFOFO_07215</name>
</gene>
<dbReference type="CDD" id="cd06587">
    <property type="entry name" value="VOC"/>
    <property type="match status" value="1"/>
</dbReference>
<reference evidence="3" key="1">
    <citation type="journal article" date="2019" name="Int. J. Syst. Evol. Microbiol.">
        <title>The Global Catalogue of Microorganisms (GCM) 10K type strain sequencing project: providing services to taxonomists for standard genome sequencing and annotation.</title>
        <authorList>
            <consortium name="The Broad Institute Genomics Platform"/>
            <consortium name="The Broad Institute Genome Sequencing Center for Infectious Disease"/>
            <person name="Wu L."/>
            <person name="Ma J."/>
        </authorList>
    </citation>
    <scope>NUCLEOTIDE SEQUENCE [LARGE SCALE GENOMIC DNA]</scope>
    <source>
        <strain evidence="3">KCTC 42986</strain>
    </source>
</reference>
<dbReference type="SUPFAM" id="SSF54593">
    <property type="entry name" value="Glyoxalase/Bleomycin resistance protein/Dihydroxybiphenyl dioxygenase"/>
    <property type="match status" value="1"/>
</dbReference>
<organism evidence="2 3">
    <name type="scientific">Undibacterium arcticum</name>
    <dbReference type="NCBI Taxonomy" id="1762892"/>
    <lineage>
        <taxon>Bacteria</taxon>
        <taxon>Pseudomonadati</taxon>
        <taxon>Pseudomonadota</taxon>
        <taxon>Betaproteobacteria</taxon>
        <taxon>Burkholderiales</taxon>
        <taxon>Oxalobacteraceae</taxon>
        <taxon>Undibacterium</taxon>
    </lineage>
</organism>
<comment type="caution">
    <text evidence="2">The sequence shown here is derived from an EMBL/GenBank/DDBJ whole genome shotgun (WGS) entry which is preliminary data.</text>
</comment>
<dbReference type="Proteomes" id="UP001595530">
    <property type="component" value="Unassembled WGS sequence"/>
</dbReference>
<dbReference type="InterPro" id="IPR029068">
    <property type="entry name" value="Glyas_Bleomycin-R_OHBP_Dase"/>
</dbReference>
<dbReference type="PROSITE" id="PS51819">
    <property type="entry name" value="VOC"/>
    <property type="match status" value="1"/>
</dbReference>
<dbReference type="RefSeq" id="WP_390321419.1">
    <property type="nucleotide sequence ID" value="NZ_JBHRTP010000018.1"/>
</dbReference>
<feature type="domain" description="VOC" evidence="1">
    <location>
        <begin position="2"/>
        <end position="113"/>
    </location>
</feature>
<dbReference type="Gene3D" id="3.10.180.10">
    <property type="entry name" value="2,3-Dihydroxybiphenyl 1,2-Dioxygenase, domain 1"/>
    <property type="match status" value="1"/>
</dbReference>